<comment type="caution">
    <text evidence="2">The sequence shown here is derived from an EMBL/GenBank/DDBJ whole genome shotgun (WGS) entry which is preliminary data.</text>
</comment>
<accession>A0A397S864</accession>
<dbReference type="EMBL" id="QKYT01000760">
    <property type="protein sequence ID" value="RIA81672.1"/>
    <property type="molecule type" value="Genomic_DNA"/>
</dbReference>
<dbReference type="Gene3D" id="2.80.10.50">
    <property type="match status" value="1"/>
</dbReference>
<dbReference type="PROSITE" id="PS50231">
    <property type="entry name" value="RICIN_B_LECTIN"/>
    <property type="match status" value="1"/>
</dbReference>
<dbReference type="InterPro" id="IPR035992">
    <property type="entry name" value="Ricin_B-like_lectins"/>
</dbReference>
<evidence type="ECO:0000313" key="2">
    <source>
        <dbReference type="EMBL" id="RIA81672.1"/>
    </source>
</evidence>
<dbReference type="SUPFAM" id="SSF50370">
    <property type="entry name" value="Ricin B-like lectins"/>
    <property type="match status" value="1"/>
</dbReference>
<dbReference type="AlphaFoldDB" id="A0A397S864"/>
<dbReference type="Proteomes" id="UP000265703">
    <property type="component" value="Unassembled WGS sequence"/>
</dbReference>
<evidence type="ECO:0000256" key="1">
    <source>
        <dbReference type="SAM" id="SignalP"/>
    </source>
</evidence>
<dbReference type="Gene3D" id="2.170.15.10">
    <property type="entry name" value="Proaerolysin, chain A, domain 3"/>
    <property type="match status" value="1"/>
</dbReference>
<keyword evidence="1" id="KW-0732">Signal</keyword>
<proteinExistence type="predicted"/>
<organism evidence="2 3">
    <name type="scientific">Glomus cerebriforme</name>
    <dbReference type="NCBI Taxonomy" id="658196"/>
    <lineage>
        <taxon>Eukaryota</taxon>
        <taxon>Fungi</taxon>
        <taxon>Fungi incertae sedis</taxon>
        <taxon>Mucoromycota</taxon>
        <taxon>Glomeromycotina</taxon>
        <taxon>Glomeromycetes</taxon>
        <taxon>Glomerales</taxon>
        <taxon>Glomeraceae</taxon>
        <taxon>Glomus</taxon>
    </lineage>
</organism>
<dbReference type="CDD" id="cd00161">
    <property type="entry name" value="beta-trefoil_Ricin-like"/>
    <property type="match status" value="1"/>
</dbReference>
<keyword evidence="3" id="KW-1185">Reference proteome</keyword>
<name>A0A397S864_9GLOM</name>
<gene>
    <name evidence="2" type="ORF">C1645_789930</name>
</gene>
<feature type="non-terminal residue" evidence="2">
    <location>
        <position position="296"/>
    </location>
</feature>
<evidence type="ECO:0000313" key="3">
    <source>
        <dbReference type="Proteomes" id="UP000265703"/>
    </source>
</evidence>
<protein>
    <submittedName>
        <fullName evidence="2">Uncharacterized protein</fullName>
    </submittedName>
</protein>
<feature type="chain" id="PRO_5017392657" evidence="1">
    <location>
        <begin position="18"/>
        <end position="296"/>
    </location>
</feature>
<reference evidence="2 3" key="1">
    <citation type="submission" date="2018-06" db="EMBL/GenBank/DDBJ databases">
        <title>Comparative genomics reveals the genomic features of Rhizophagus irregularis, R. cerebriforme, R. diaphanum and Gigaspora rosea, and their symbiotic lifestyle signature.</title>
        <authorList>
            <person name="Morin E."/>
            <person name="San Clemente H."/>
            <person name="Chen E.C.H."/>
            <person name="De La Providencia I."/>
            <person name="Hainaut M."/>
            <person name="Kuo A."/>
            <person name="Kohler A."/>
            <person name="Murat C."/>
            <person name="Tang N."/>
            <person name="Roy S."/>
            <person name="Loubradou J."/>
            <person name="Henrissat B."/>
            <person name="Grigoriev I.V."/>
            <person name="Corradi N."/>
            <person name="Roux C."/>
            <person name="Martin F.M."/>
        </authorList>
    </citation>
    <scope>NUCLEOTIDE SEQUENCE [LARGE SCALE GENOMIC DNA]</scope>
    <source>
        <strain evidence="2 3">DAOM 227022</strain>
    </source>
</reference>
<dbReference type="STRING" id="658196.A0A397S864"/>
<sequence length="296" mass="34448">MKIRYSVFLFFIISTYSDLIPNNRVITDSNSTKDFDLVEGITYKIVHLKSGSNLISNGNKVYTSSEPSPYQYWSLRKDDGNRYNIVNLKSSMNLDSDSNKVYIGKPKHNNLYQHWMFTKINNNVYNLVHGKSRNLDSNGRDVYISSPEHNSKDNLYQQWLFEPINYNLTALVMEFSYHPDLKDTLEQYRTHVSLLSGHYVFENHANATIEQTIDKTETKSNIYTLEIKKSDSFENSKNINFSFHLGMPIFDILGINTSIVGGIRRIFRSNYEKVYRESITETISYHIGQKIIIPPF</sequence>
<dbReference type="OrthoDB" id="2319667at2759"/>
<feature type="signal peptide" evidence="1">
    <location>
        <begin position="1"/>
        <end position="17"/>
    </location>
</feature>